<keyword evidence="2 5" id="KW-0812">Transmembrane</keyword>
<name>A0A9P7SV61_9HYPO</name>
<feature type="non-terminal residue" evidence="7">
    <location>
        <position position="1"/>
    </location>
</feature>
<dbReference type="InterPro" id="IPR005828">
    <property type="entry name" value="MFS_sugar_transport-like"/>
</dbReference>
<feature type="transmembrane region" description="Helical" evidence="5">
    <location>
        <begin position="54"/>
        <end position="74"/>
    </location>
</feature>
<gene>
    <name evidence="7" type="ORF">E4U43_005959</name>
</gene>
<evidence type="ECO:0000256" key="4">
    <source>
        <dbReference type="ARBA" id="ARBA00023136"/>
    </source>
</evidence>
<proteinExistence type="predicted"/>
<sequence>VATFLCTAESFPTPVRGHFVGFAAAVGKTGAALGTQVFIPIQSSFADDNKGLQGVFLIGAAFALVGACITWFLVPDKGRDLEDEDRLFREYLARHGYTGEFGDVAENEKERVSAAVV</sequence>
<dbReference type="OrthoDB" id="2153661at2759"/>
<dbReference type="GO" id="GO:0022857">
    <property type="term" value="F:transmembrane transporter activity"/>
    <property type="evidence" value="ECO:0007669"/>
    <property type="project" value="InterPro"/>
</dbReference>
<evidence type="ECO:0000256" key="1">
    <source>
        <dbReference type="ARBA" id="ARBA00004141"/>
    </source>
</evidence>
<dbReference type="PROSITE" id="PS50850">
    <property type="entry name" value="MFS"/>
    <property type="match status" value="1"/>
</dbReference>
<evidence type="ECO:0000256" key="5">
    <source>
        <dbReference type="SAM" id="Phobius"/>
    </source>
</evidence>
<dbReference type="InterPro" id="IPR020846">
    <property type="entry name" value="MFS_dom"/>
</dbReference>
<evidence type="ECO:0000256" key="2">
    <source>
        <dbReference type="ARBA" id="ARBA00022692"/>
    </source>
</evidence>
<evidence type="ECO:0000259" key="6">
    <source>
        <dbReference type="PROSITE" id="PS50850"/>
    </source>
</evidence>
<keyword evidence="4 5" id="KW-0472">Membrane</keyword>
<reference evidence="7" key="1">
    <citation type="journal article" date="2020" name="bioRxiv">
        <title>Whole genome comparisons of ergot fungi reveals the divergence and evolution of species within the genus Claviceps are the result of varying mechanisms driving genome evolution and host range expansion.</title>
        <authorList>
            <person name="Wyka S.A."/>
            <person name="Mondo S.J."/>
            <person name="Liu M."/>
            <person name="Dettman J."/>
            <person name="Nalam V."/>
            <person name="Broders K.D."/>
        </authorList>
    </citation>
    <scope>NUCLEOTIDE SEQUENCE</scope>
    <source>
        <strain evidence="7">CCC 602</strain>
    </source>
</reference>
<dbReference type="AlphaFoldDB" id="A0A9P7SV61"/>
<organism evidence="7 8">
    <name type="scientific">Claviceps pusilla</name>
    <dbReference type="NCBI Taxonomy" id="123648"/>
    <lineage>
        <taxon>Eukaryota</taxon>
        <taxon>Fungi</taxon>
        <taxon>Dikarya</taxon>
        <taxon>Ascomycota</taxon>
        <taxon>Pezizomycotina</taxon>
        <taxon>Sordariomycetes</taxon>
        <taxon>Hypocreomycetidae</taxon>
        <taxon>Hypocreales</taxon>
        <taxon>Clavicipitaceae</taxon>
        <taxon>Claviceps</taxon>
    </lineage>
</organism>
<comment type="caution">
    <text evidence="7">The sequence shown here is derived from an EMBL/GenBank/DDBJ whole genome shotgun (WGS) entry which is preliminary data.</text>
</comment>
<protein>
    <recommendedName>
        <fullName evidence="6">Major facilitator superfamily (MFS) profile domain-containing protein</fullName>
    </recommendedName>
</protein>
<dbReference type="InterPro" id="IPR036259">
    <property type="entry name" value="MFS_trans_sf"/>
</dbReference>
<dbReference type="SUPFAM" id="SSF103473">
    <property type="entry name" value="MFS general substrate transporter"/>
    <property type="match status" value="1"/>
</dbReference>
<accession>A0A9P7SV61</accession>
<feature type="domain" description="Major facilitator superfamily (MFS) profile" evidence="6">
    <location>
        <begin position="1"/>
        <end position="78"/>
    </location>
</feature>
<comment type="subcellular location">
    <subcellularLocation>
        <location evidence="1">Membrane</location>
        <topology evidence="1">Multi-pass membrane protein</topology>
    </subcellularLocation>
</comment>
<evidence type="ECO:0000256" key="3">
    <source>
        <dbReference type="ARBA" id="ARBA00022989"/>
    </source>
</evidence>
<keyword evidence="3 5" id="KW-1133">Transmembrane helix</keyword>
<dbReference type="GO" id="GO:0016020">
    <property type="term" value="C:membrane"/>
    <property type="evidence" value="ECO:0007669"/>
    <property type="project" value="UniProtKB-SubCell"/>
</dbReference>
<evidence type="ECO:0000313" key="8">
    <source>
        <dbReference type="Proteomes" id="UP000748025"/>
    </source>
</evidence>
<dbReference type="Gene3D" id="1.20.1250.20">
    <property type="entry name" value="MFS general substrate transporter like domains"/>
    <property type="match status" value="1"/>
</dbReference>
<dbReference type="Proteomes" id="UP000748025">
    <property type="component" value="Unassembled WGS sequence"/>
</dbReference>
<dbReference type="Pfam" id="PF00083">
    <property type="entry name" value="Sugar_tr"/>
    <property type="match status" value="1"/>
</dbReference>
<keyword evidence="8" id="KW-1185">Reference proteome</keyword>
<dbReference type="EMBL" id="SRPW01004008">
    <property type="protein sequence ID" value="KAG5985644.1"/>
    <property type="molecule type" value="Genomic_DNA"/>
</dbReference>
<evidence type="ECO:0000313" key="7">
    <source>
        <dbReference type="EMBL" id="KAG5985644.1"/>
    </source>
</evidence>